<dbReference type="AlphaFoldDB" id="A0A834FM23"/>
<sequence length="58" mass="6503">MCCESVGFPLGQVPRKHPPMHAGGSMRYHYHLGVVIEPPRCTYEALYSLLCSPKEVTK</sequence>
<evidence type="ECO:0000313" key="1">
    <source>
        <dbReference type="EMBL" id="KAF6736784.1"/>
    </source>
</evidence>
<evidence type="ECO:0000313" key="2">
    <source>
        <dbReference type="Proteomes" id="UP000646548"/>
    </source>
</evidence>
<feature type="non-terminal residue" evidence="1">
    <location>
        <position position="58"/>
    </location>
</feature>
<protein>
    <submittedName>
        <fullName evidence="1">Uncharacterized protein</fullName>
    </submittedName>
</protein>
<dbReference type="EMBL" id="WKFB01000080">
    <property type="protein sequence ID" value="KAF6736784.1"/>
    <property type="molecule type" value="Genomic_DNA"/>
</dbReference>
<proteinExistence type="predicted"/>
<organism evidence="1 2">
    <name type="scientific">Oryzias melastigma</name>
    <name type="common">Marine medaka</name>
    <dbReference type="NCBI Taxonomy" id="30732"/>
    <lineage>
        <taxon>Eukaryota</taxon>
        <taxon>Metazoa</taxon>
        <taxon>Chordata</taxon>
        <taxon>Craniata</taxon>
        <taxon>Vertebrata</taxon>
        <taxon>Euteleostomi</taxon>
        <taxon>Actinopterygii</taxon>
        <taxon>Neopterygii</taxon>
        <taxon>Teleostei</taxon>
        <taxon>Neoteleostei</taxon>
        <taxon>Acanthomorphata</taxon>
        <taxon>Ovalentaria</taxon>
        <taxon>Atherinomorphae</taxon>
        <taxon>Beloniformes</taxon>
        <taxon>Adrianichthyidae</taxon>
        <taxon>Oryziinae</taxon>
        <taxon>Oryzias</taxon>
    </lineage>
</organism>
<accession>A0A834FM23</accession>
<dbReference type="Proteomes" id="UP000646548">
    <property type="component" value="Unassembled WGS sequence"/>
</dbReference>
<comment type="caution">
    <text evidence="1">The sequence shown here is derived from an EMBL/GenBank/DDBJ whole genome shotgun (WGS) entry which is preliminary data.</text>
</comment>
<name>A0A834FM23_ORYME</name>
<reference evidence="1" key="1">
    <citation type="journal article" name="BMC Genomics">
        <title>Long-read sequencing and de novo genome assembly of marine medaka (Oryzias melastigma).</title>
        <authorList>
            <person name="Liang P."/>
            <person name="Saqib H.S.A."/>
            <person name="Ni X."/>
            <person name="Shen Y."/>
        </authorList>
    </citation>
    <scope>NUCLEOTIDE SEQUENCE</scope>
    <source>
        <strain evidence="1">Bigg-433</strain>
    </source>
</reference>
<gene>
    <name evidence="1" type="ORF">FQA47_015058</name>
</gene>